<keyword evidence="3" id="KW-0813">Transport</keyword>
<keyword evidence="6 8" id="KW-1133">Transmembrane helix</keyword>
<evidence type="ECO:0000256" key="1">
    <source>
        <dbReference type="ARBA" id="ARBA00004651"/>
    </source>
</evidence>
<dbReference type="PANTHER" id="PTHR43470:SF3">
    <property type="entry name" value="PHOSPHATE TRANSPORT SYSTEM PERMEASE PROTEIN PSTA-RELATED"/>
    <property type="match status" value="1"/>
</dbReference>
<organism evidence="10 11">
    <name type="scientific">Zhenpiania hominis</name>
    <dbReference type="NCBI Taxonomy" id="2763644"/>
    <lineage>
        <taxon>Bacteria</taxon>
        <taxon>Bacillati</taxon>
        <taxon>Bacillota</taxon>
        <taxon>Clostridia</taxon>
        <taxon>Peptostreptococcales</taxon>
        <taxon>Anaerovoracaceae</taxon>
        <taxon>Zhenpiania</taxon>
    </lineage>
</organism>
<dbReference type="InterPro" id="IPR000515">
    <property type="entry name" value="MetI-like"/>
</dbReference>
<dbReference type="PROSITE" id="PS50928">
    <property type="entry name" value="ABC_TM1"/>
    <property type="match status" value="1"/>
</dbReference>
<gene>
    <name evidence="10" type="primary">pstA</name>
    <name evidence="10" type="ORF">H9L42_08800</name>
</gene>
<evidence type="ECO:0000259" key="9">
    <source>
        <dbReference type="PROSITE" id="PS50928"/>
    </source>
</evidence>
<feature type="transmembrane region" description="Helical" evidence="8">
    <location>
        <begin position="12"/>
        <end position="37"/>
    </location>
</feature>
<reference evidence="10" key="1">
    <citation type="submission" date="2020-08" db="EMBL/GenBank/DDBJ databases">
        <title>Genome public.</title>
        <authorList>
            <person name="Liu C."/>
            <person name="Sun Q."/>
        </authorList>
    </citation>
    <scope>NUCLEOTIDE SEQUENCE</scope>
    <source>
        <strain evidence="10">BX12</strain>
    </source>
</reference>
<comment type="similarity">
    <text evidence="2 8">Belongs to the binding-protein-dependent transport system permease family. CysTW subfamily.</text>
</comment>
<evidence type="ECO:0000256" key="3">
    <source>
        <dbReference type="ARBA" id="ARBA00022448"/>
    </source>
</evidence>
<dbReference type="AlphaFoldDB" id="A0A923NL27"/>
<dbReference type="Gene3D" id="1.10.3720.10">
    <property type="entry name" value="MetI-like"/>
    <property type="match status" value="1"/>
</dbReference>
<keyword evidence="4 8" id="KW-1003">Cell membrane</keyword>
<evidence type="ECO:0000256" key="6">
    <source>
        <dbReference type="ARBA" id="ARBA00022989"/>
    </source>
</evidence>
<name>A0A923NL27_9FIRM</name>
<comment type="subcellular location">
    <subcellularLocation>
        <location evidence="1 8">Cell membrane</location>
        <topology evidence="1 8">Multi-pass membrane protein</topology>
    </subcellularLocation>
</comment>
<proteinExistence type="inferred from homology"/>
<dbReference type="InterPro" id="IPR035906">
    <property type="entry name" value="MetI-like_sf"/>
</dbReference>
<evidence type="ECO:0000256" key="5">
    <source>
        <dbReference type="ARBA" id="ARBA00022692"/>
    </source>
</evidence>
<dbReference type="GO" id="GO:0035435">
    <property type="term" value="P:phosphate ion transmembrane transport"/>
    <property type="evidence" value="ECO:0007669"/>
    <property type="project" value="InterPro"/>
</dbReference>
<dbReference type="NCBIfam" id="TIGR00974">
    <property type="entry name" value="3a0107s02c"/>
    <property type="match status" value="1"/>
</dbReference>
<dbReference type="SUPFAM" id="SSF161098">
    <property type="entry name" value="MetI-like"/>
    <property type="match status" value="1"/>
</dbReference>
<dbReference type="Pfam" id="PF00528">
    <property type="entry name" value="BPD_transp_1"/>
    <property type="match status" value="1"/>
</dbReference>
<evidence type="ECO:0000256" key="7">
    <source>
        <dbReference type="ARBA" id="ARBA00023136"/>
    </source>
</evidence>
<evidence type="ECO:0000256" key="4">
    <source>
        <dbReference type="ARBA" id="ARBA00022475"/>
    </source>
</evidence>
<feature type="transmembrane region" description="Helical" evidence="8">
    <location>
        <begin position="246"/>
        <end position="267"/>
    </location>
</feature>
<comment type="caution">
    <text evidence="10">The sequence shown here is derived from an EMBL/GenBank/DDBJ whole genome shotgun (WGS) entry which is preliminary data.</text>
</comment>
<protein>
    <recommendedName>
        <fullName evidence="8">Phosphate transport system permease protein PstA</fullName>
    </recommendedName>
</protein>
<dbReference type="InterPro" id="IPR005672">
    <property type="entry name" value="Phosphate_PstA"/>
</dbReference>
<keyword evidence="5 8" id="KW-0812">Transmembrane</keyword>
<feature type="transmembrane region" description="Helical" evidence="8">
    <location>
        <begin position="206"/>
        <end position="226"/>
    </location>
</feature>
<feature type="transmembrane region" description="Helical" evidence="8">
    <location>
        <begin position="129"/>
        <end position="149"/>
    </location>
</feature>
<dbReference type="Proteomes" id="UP000602647">
    <property type="component" value="Unassembled WGS sequence"/>
</dbReference>
<feature type="transmembrane region" description="Helical" evidence="8">
    <location>
        <begin position="99"/>
        <end position="123"/>
    </location>
</feature>
<evidence type="ECO:0000256" key="8">
    <source>
        <dbReference type="RuleBase" id="RU363043"/>
    </source>
</evidence>
<accession>A0A923NL27</accession>
<keyword evidence="7 8" id="KW-0472">Membrane</keyword>
<evidence type="ECO:0000313" key="11">
    <source>
        <dbReference type="Proteomes" id="UP000602647"/>
    </source>
</evidence>
<sequence>MSKNLKSKGFFGLVGFIAALTLGVLILILGFILVKGVPNISWEFLSEAPTGMGREGGIFPIIVGTIYVTLVSIIIATPIGVAAAIYFSEYAKKGKLINIIRFFTEVLAGIPSIIFGLFGFSFFVVFLGMGWSILAGGLTLSMMILPTLIRSTEESLKTVPMSYREGSLSLGATKWETVRKVVLPCCKSGVLTGLILGIGRAIGETAALMLTIGGSLLMPLSIFDSTRTMALHLYTLASEGLSEEKTYATAALLIVVVLIINSLANYISGRLAKE</sequence>
<feature type="transmembrane region" description="Helical" evidence="8">
    <location>
        <begin position="57"/>
        <end position="87"/>
    </location>
</feature>
<dbReference type="GO" id="GO:0005315">
    <property type="term" value="F:phosphate transmembrane transporter activity"/>
    <property type="evidence" value="ECO:0007669"/>
    <property type="project" value="InterPro"/>
</dbReference>
<evidence type="ECO:0000256" key="2">
    <source>
        <dbReference type="ARBA" id="ARBA00007069"/>
    </source>
</evidence>
<evidence type="ECO:0000313" key="10">
    <source>
        <dbReference type="EMBL" id="MBC6679926.1"/>
    </source>
</evidence>
<dbReference type="CDD" id="cd06261">
    <property type="entry name" value="TM_PBP2"/>
    <property type="match status" value="1"/>
</dbReference>
<feature type="domain" description="ABC transmembrane type-1" evidence="9">
    <location>
        <begin position="62"/>
        <end position="264"/>
    </location>
</feature>
<dbReference type="PANTHER" id="PTHR43470">
    <property type="entry name" value="PHOSPHATE TRANSPORT SYSTEM PERMEASE PROTEIN PSTA-RELATED"/>
    <property type="match status" value="1"/>
</dbReference>
<keyword evidence="11" id="KW-1185">Reference proteome</keyword>
<dbReference type="EMBL" id="JACRYT010000008">
    <property type="protein sequence ID" value="MBC6679926.1"/>
    <property type="molecule type" value="Genomic_DNA"/>
</dbReference>
<dbReference type="RefSeq" id="WP_187303032.1">
    <property type="nucleotide sequence ID" value="NZ_CBCTON010000005.1"/>
</dbReference>
<dbReference type="GO" id="GO:0005886">
    <property type="term" value="C:plasma membrane"/>
    <property type="evidence" value="ECO:0007669"/>
    <property type="project" value="UniProtKB-SubCell"/>
</dbReference>